<evidence type="ECO:0000256" key="4">
    <source>
        <dbReference type="ARBA" id="ARBA00022588"/>
    </source>
</evidence>
<evidence type="ECO:0000256" key="6">
    <source>
        <dbReference type="ARBA" id="ARBA00022859"/>
    </source>
</evidence>
<dbReference type="HOGENOM" id="CLU_2673718_0_0_1"/>
<dbReference type="GO" id="GO:0005576">
    <property type="term" value="C:extracellular region"/>
    <property type="evidence" value="ECO:0007669"/>
    <property type="project" value="UniProtKB-SubCell"/>
</dbReference>
<organism evidence="10">
    <name type="scientific">Drosophila grimshawi</name>
    <name type="common">Hawaiian fruit fly</name>
    <name type="synonym">Idiomyia grimshawi</name>
    <dbReference type="NCBI Taxonomy" id="7222"/>
    <lineage>
        <taxon>Eukaryota</taxon>
        <taxon>Metazoa</taxon>
        <taxon>Ecdysozoa</taxon>
        <taxon>Arthropoda</taxon>
        <taxon>Hexapoda</taxon>
        <taxon>Insecta</taxon>
        <taxon>Pterygota</taxon>
        <taxon>Neoptera</taxon>
        <taxon>Endopterygota</taxon>
        <taxon>Diptera</taxon>
        <taxon>Brachycera</taxon>
        <taxon>Muscomorpha</taxon>
        <taxon>Ephydroidea</taxon>
        <taxon>Drosophilidae</taxon>
        <taxon>Drosophila</taxon>
        <taxon>Hawaiian Drosophila</taxon>
    </lineage>
</organism>
<comment type="subcellular location">
    <subcellularLocation>
        <location evidence="1">Secreted</location>
    </subcellularLocation>
</comment>
<dbReference type="OMA" id="CNRPDGD"/>
<dbReference type="EMBL" id="CH916367">
    <property type="protein sequence ID" value="EDW01850.1"/>
    <property type="molecule type" value="Genomic_DNA"/>
</dbReference>
<dbReference type="STRING" id="7222.B4J5S4"/>
<evidence type="ECO:0000313" key="9">
    <source>
        <dbReference type="EMBL" id="EDW01850.1"/>
    </source>
</evidence>
<comment type="similarity">
    <text evidence="2">Belongs to the bomanin family.</text>
</comment>
<sequence length="79" mass="8203">MKTTALILLLLGCLLAVVCATPGSVVINGQCIDCNRPDGDDSVIIPGDIKKSAAATQSLTAGSVLFGLLYFTTSYVLRN</sequence>
<dbReference type="InParanoid" id="B4J5S4"/>
<dbReference type="AlphaFoldDB" id="B4J5S4"/>
<evidence type="ECO:0000256" key="3">
    <source>
        <dbReference type="ARBA" id="ARBA00022525"/>
    </source>
</evidence>
<proteinExistence type="inferred from homology"/>
<keyword evidence="4" id="KW-0399">Innate immunity</keyword>
<name>B4J5S4_DROGR</name>
<dbReference type="OrthoDB" id="7852019at2759"/>
<evidence type="ECO:0000256" key="7">
    <source>
        <dbReference type="ARBA" id="ARBA00023157"/>
    </source>
</evidence>
<dbReference type="GO" id="GO:0045087">
    <property type="term" value="P:innate immune response"/>
    <property type="evidence" value="ECO:0007669"/>
    <property type="project" value="UniProtKB-KW"/>
</dbReference>
<keyword evidence="10" id="KW-1185">Reference proteome</keyword>
<evidence type="ECO:0000313" key="10">
    <source>
        <dbReference type="Proteomes" id="UP000001070"/>
    </source>
</evidence>
<keyword evidence="7" id="KW-1015">Disulfide bond</keyword>
<accession>B4J5S4</accession>
<dbReference type="InterPro" id="IPR013172">
    <property type="entry name" value="Bomanin"/>
</dbReference>
<dbReference type="eggNOG" id="ENOG502T99X">
    <property type="taxonomic scope" value="Eukaryota"/>
</dbReference>
<feature type="chain" id="PRO_5002811493" evidence="8">
    <location>
        <begin position="21"/>
        <end position="79"/>
    </location>
</feature>
<evidence type="ECO:0000256" key="5">
    <source>
        <dbReference type="ARBA" id="ARBA00022729"/>
    </source>
</evidence>
<keyword evidence="3" id="KW-0964">Secreted</keyword>
<dbReference type="Pfam" id="PF08194">
    <property type="entry name" value="DIM"/>
    <property type="match status" value="1"/>
</dbReference>
<evidence type="ECO:0000256" key="1">
    <source>
        <dbReference type="ARBA" id="ARBA00004613"/>
    </source>
</evidence>
<keyword evidence="5 8" id="KW-0732">Signal</keyword>
<reference evidence="9 10" key="1">
    <citation type="journal article" date="2007" name="Nature">
        <title>Evolution of genes and genomes on the Drosophila phylogeny.</title>
        <authorList>
            <consortium name="Drosophila 12 Genomes Consortium"/>
            <person name="Clark A.G."/>
            <person name="Eisen M.B."/>
            <person name="Smith D.R."/>
            <person name="Bergman C.M."/>
            <person name="Oliver B."/>
            <person name="Markow T.A."/>
            <person name="Kaufman T.C."/>
            <person name="Kellis M."/>
            <person name="Gelbart W."/>
            <person name="Iyer V.N."/>
            <person name="Pollard D.A."/>
            <person name="Sackton T.B."/>
            <person name="Larracuente A.M."/>
            <person name="Singh N.D."/>
            <person name="Abad J.P."/>
            <person name="Abt D.N."/>
            <person name="Adryan B."/>
            <person name="Aguade M."/>
            <person name="Akashi H."/>
            <person name="Anderson W.W."/>
            <person name="Aquadro C.F."/>
            <person name="Ardell D.H."/>
            <person name="Arguello R."/>
            <person name="Artieri C.G."/>
            <person name="Barbash D.A."/>
            <person name="Barker D."/>
            <person name="Barsanti P."/>
            <person name="Batterham P."/>
            <person name="Batzoglou S."/>
            <person name="Begun D."/>
            <person name="Bhutkar A."/>
            <person name="Blanco E."/>
            <person name="Bosak S.A."/>
            <person name="Bradley R.K."/>
            <person name="Brand A.D."/>
            <person name="Brent M.R."/>
            <person name="Brooks A.N."/>
            <person name="Brown R.H."/>
            <person name="Butlin R.K."/>
            <person name="Caggese C."/>
            <person name="Calvi B.R."/>
            <person name="Bernardo de Carvalho A."/>
            <person name="Caspi A."/>
            <person name="Castrezana S."/>
            <person name="Celniker S.E."/>
            <person name="Chang J.L."/>
            <person name="Chapple C."/>
            <person name="Chatterji S."/>
            <person name="Chinwalla A."/>
            <person name="Civetta A."/>
            <person name="Clifton S.W."/>
            <person name="Comeron J.M."/>
            <person name="Costello J.C."/>
            <person name="Coyne J.A."/>
            <person name="Daub J."/>
            <person name="David R.G."/>
            <person name="Delcher A.L."/>
            <person name="Delehaunty K."/>
            <person name="Do C.B."/>
            <person name="Ebling H."/>
            <person name="Edwards K."/>
            <person name="Eickbush T."/>
            <person name="Evans J.D."/>
            <person name="Filipski A."/>
            <person name="Findeiss S."/>
            <person name="Freyhult E."/>
            <person name="Fulton L."/>
            <person name="Fulton R."/>
            <person name="Garcia A.C."/>
            <person name="Gardiner A."/>
            <person name="Garfield D.A."/>
            <person name="Garvin B.E."/>
            <person name="Gibson G."/>
            <person name="Gilbert D."/>
            <person name="Gnerre S."/>
            <person name="Godfrey J."/>
            <person name="Good R."/>
            <person name="Gotea V."/>
            <person name="Gravely B."/>
            <person name="Greenberg A.J."/>
            <person name="Griffiths-Jones S."/>
            <person name="Gross S."/>
            <person name="Guigo R."/>
            <person name="Gustafson E.A."/>
            <person name="Haerty W."/>
            <person name="Hahn M.W."/>
            <person name="Halligan D.L."/>
            <person name="Halpern A.L."/>
            <person name="Halter G.M."/>
            <person name="Han M.V."/>
            <person name="Heger A."/>
            <person name="Hillier L."/>
            <person name="Hinrichs A.S."/>
            <person name="Holmes I."/>
            <person name="Hoskins R.A."/>
            <person name="Hubisz M.J."/>
            <person name="Hultmark D."/>
            <person name="Huntley M.A."/>
            <person name="Jaffe D.B."/>
            <person name="Jagadeeshan S."/>
            <person name="Jeck W.R."/>
            <person name="Johnson J."/>
            <person name="Jones C.D."/>
            <person name="Jordan W.C."/>
            <person name="Karpen G.H."/>
            <person name="Kataoka E."/>
            <person name="Keightley P.D."/>
            <person name="Kheradpour P."/>
            <person name="Kirkness E.F."/>
            <person name="Koerich L.B."/>
            <person name="Kristiansen K."/>
            <person name="Kudrna D."/>
            <person name="Kulathinal R.J."/>
            <person name="Kumar S."/>
            <person name="Kwok R."/>
            <person name="Lander E."/>
            <person name="Langley C.H."/>
            <person name="Lapoint R."/>
            <person name="Lazzaro B.P."/>
            <person name="Lee S.J."/>
            <person name="Levesque L."/>
            <person name="Li R."/>
            <person name="Lin C.F."/>
            <person name="Lin M.F."/>
            <person name="Lindblad-Toh K."/>
            <person name="Llopart A."/>
            <person name="Long M."/>
            <person name="Low L."/>
            <person name="Lozovsky E."/>
            <person name="Lu J."/>
            <person name="Luo M."/>
            <person name="Machado C.A."/>
            <person name="Makalowski W."/>
            <person name="Marzo M."/>
            <person name="Matsuda M."/>
            <person name="Matzkin L."/>
            <person name="McAllister B."/>
            <person name="McBride C.S."/>
            <person name="McKernan B."/>
            <person name="McKernan K."/>
            <person name="Mendez-Lago M."/>
            <person name="Minx P."/>
            <person name="Mollenhauer M.U."/>
            <person name="Montooth K."/>
            <person name="Mount S.M."/>
            <person name="Mu X."/>
            <person name="Myers E."/>
            <person name="Negre B."/>
            <person name="Newfeld S."/>
            <person name="Nielsen R."/>
            <person name="Noor M.A."/>
            <person name="O'Grady P."/>
            <person name="Pachter L."/>
            <person name="Papaceit M."/>
            <person name="Parisi M.J."/>
            <person name="Parisi M."/>
            <person name="Parts L."/>
            <person name="Pedersen J.S."/>
            <person name="Pesole G."/>
            <person name="Phillippy A.M."/>
            <person name="Ponting C.P."/>
            <person name="Pop M."/>
            <person name="Porcelli D."/>
            <person name="Powell J.R."/>
            <person name="Prohaska S."/>
            <person name="Pruitt K."/>
            <person name="Puig M."/>
            <person name="Quesneville H."/>
            <person name="Ram K.R."/>
            <person name="Rand D."/>
            <person name="Rasmussen M.D."/>
            <person name="Reed L.K."/>
            <person name="Reenan R."/>
            <person name="Reily A."/>
            <person name="Remington K.A."/>
            <person name="Rieger T.T."/>
            <person name="Ritchie M.G."/>
            <person name="Robin C."/>
            <person name="Rogers Y.H."/>
            <person name="Rohde C."/>
            <person name="Rozas J."/>
            <person name="Rubenfield M.J."/>
            <person name="Ruiz A."/>
            <person name="Russo S."/>
            <person name="Salzberg S.L."/>
            <person name="Sanchez-Gracia A."/>
            <person name="Saranga D.J."/>
            <person name="Sato H."/>
            <person name="Schaeffer S.W."/>
            <person name="Schatz M.C."/>
            <person name="Schlenke T."/>
            <person name="Schwartz R."/>
            <person name="Segarra C."/>
            <person name="Singh R.S."/>
            <person name="Sirot L."/>
            <person name="Sirota M."/>
            <person name="Sisneros N.B."/>
            <person name="Smith C.D."/>
            <person name="Smith T.F."/>
            <person name="Spieth J."/>
            <person name="Stage D.E."/>
            <person name="Stark A."/>
            <person name="Stephan W."/>
            <person name="Strausberg R.L."/>
            <person name="Strempel S."/>
            <person name="Sturgill D."/>
            <person name="Sutton G."/>
            <person name="Sutton G.G."/>
            <person name="Tao W."/>
            <person name="Teichmann S."/>
            <person name="Tobari Y.N."/>
            <person name="Tomimura Y."/>
            <person name="Tsolas J.M."/>
            <person name="Valente V.L."/>
            <person name="Venter E."/>
            <person name="Venter J.C."/>
            <person name="Vicario S."/>
            <person name="Vieira F.G."/>
            <person name="Vilella A.J."/>
            <person name="Villasante A."/>
            <person name="Walenz B."/>
            <person name="Wang J."/>
            <person name="Wasserman M."/>
            <person name="Watts T."/>
            <person name="Wilson D."/>
            <person name="Wilson R.K."/>
            <person name="Wing R.A."/>
            <person name="Wolfner M.F."/>
            <person name="Wong A."/>
            <person name="Wong G.K."/>
            <person name="Wu C.I."/>
            <person name="Wu G."/>
            <person name="Yamamoto D."/>
            <person name="Yang H.P."/>
            <person name="Yang S.P."/>
            <person name="Yorke J.A."/>
            <person name="Yoshida K."/>
            <person name="Zdobnov E."/>
            <person name="Zhang P."/>
            <person name="Zhang Y."/>
            <person name="Zimin A.V."/>
            <person name="Baldwin J."/>
            <person name="Abdouelleil A."/>
            <person name="Abdulkadir J."/>
            <person name="Abebe A."/>
            <person name="Abera B."/>
            <person name="Abreu J."/>
            <person name="Acer S.C."/>
            <person name="Aftuck L."/>
            <person name="Alexander A."/>
            <person name="An P."/>
            <person name="Anderson E."/>
            <person name="Anderson S."/>
            <person name="Arachi H."/>
            <person name="Azer M."/>
            <person name="Bachantsang P."/>
            <person name="Barry A."/>
            <person name="Bayul T."/>
            <person name="Berlin A."/>
            <person name="Bessette D."/>
            <person name="Bloom T."/>
            <person name="Blye J."/>
            <person name="Boguslavskiy L."/>
            <person name="Bonnet C."/>
            <person name="Boukhgalter B."/>
            <person name="Bourzgui I."/>
            <person name="Brown A."/>
            <person name="Cahill P."/>
            <person name="Channer S."/>
            <person name="Cheshatsang Y."/>
            <person name="Chuda L."/>
            <person name="Citroen M."/>
            <person name="Collymore A."/>
            <person name="Cooke P."/>
            <person name="Costello M."/>
            <person name="D'Aco K."/>
            <person name="Daza R."/>
            <person name="De Haan G."/>
            <person name="DeGray S."/>
            <person name="DeMaso C."/>
            <person name="Dhargay N."/>
            <person name="Dooley K."/>
            <person name="Dooley E."/>
            <person name="Doricent M."/>
            <person name="Dorje P."/>
            <person name="Dorjee K."/>
            <person name="Dupes A."/>
            <person name="Elong R."/>
            <person name="Falk J."/>
            <person name="Farina A."/>
            <person name="Faro S."/>
            <person name="Ferguson D."/>
            <person name="Fisher S."/>
            <person name="Foley C.D."/>
            <person name="Franke A."/>
            <person name="Friedrich D."/>
            <person name="Gadbois L."/>
            <person name="Gearin G."/>
            <person name="Gearin C.R."/>
            <person name="Giannoukos G."/>
            <person name="Goode T."/>
            <person name="Graham J."/>
            <person name="Grandbois E."/>
            <person name="Grewal S."/>
            <person name="Gyaltsen K."/>
            <person name="Hafez N."/>
            <person name="Hagos B."/>
            <person name="Hall J."/>
            <person name="Henson C."/>
            <person name="Hollinger A."/>
            <person name="Honan T."/>
            <person name="Huard M.D."/>
            <person name="Hughes L."/>
            <person name="Hurhula B."/>
            <person name="Husby M.E."/>
            <person name="Kamat A."/>
            <person name="Kanga B."/>
            <person name="Kashin S."/>
            <person name="Khazanovich D."/>
            <person name="Kisner P."/>
            <person name="Lance K."/>
            <person name="Lara M."/>
            <person name="Lee W."/>
            <person name="Lennon N."/>
            <person name="Letendre F."/>
            <person name="LeVine R."/>
            <person name="Lipovsky A."/>
            <person name="Liu X."/>
            <person name="Liu J."/>
            <person name="Liu S."/>
            <person name="Lokyitsang T."/>
            <person name="Lokyitsang Y."/>
            <person name="Lubonja R."/>
            <person name="Lui A."/>
            <person name="MacDonald P."/>
            <person name="Magnisalis V."/>
            <person name="Maru K."/>
            <person name="Matthews C."/>
            <person name="McCusker W."/>
            <person name="McDonough S."/>
            <person name="Mehta T."/>
            <person name="Meldrim J."/>
            <person name="Meneus L."/>
            <person name="Mihai O."/>
            <person name="Mihalev A."/>
            <person name="Mihova T."/>
            <person name="Mittelman R."/>
            <person name="Mlenga V."/>
            <person name="Montmayeur A."/>
            <person name="Mulrain L."/>
            <person name="Navidi A."/>
            <person name="Naylor J."/>
            <person name="Negash T."/>
            <person name="Nguyen T."/>
            <person name="Nguyen N."/>
            <person name="Nicol R."/>
            <person name="Norbu C."/>
            <person name="Norbu N."/>
            <person name="Novod N."/>
            <person name="O'Neill B."/>
            <person name="Osman S."/>
            <person name="Markiewicz E."/>
            <person name="Oyono O.L."/>
            <person name="Patti C."/>
            <person name="Phunkhang P."/>
            <person name="Pierre F."/>
            <person name="Priest M."/>
            <person name="Raghuraman S."/>
            <person name="Rege F."/>
            <person name="Reyes R."/>
            <person name="Rise C."/>
            <person name="Rogov P."/>
            <person name="Ross K."/>
            <person name="Ryan E."/>
            <person name="Settipalli S."/>
            <person name="Shea T."/>
            <person name="Sherpa N."/>
            <person name="Shi L."/>
            <person name="Shih D."/>
            <person name="Sparrow T."/>
            <person name="Spaulding J."/>
            <person name="Stalker J."/>
            <person name="Stange-Thomann N."/>
            <person name="Stavropoulos S."/>
            <person name="Stone C."/>
            <person name="Strader C."/>
            <person name="Tesfaye S."/>
            <person name="Thomson T."/>
            <person name="Thoulutsang Y."/>
            <person name="Thoulutsang D."/>
            <person name="Topham K."/>
            <person name="Topping I."/>
            <person name="Tsamla T."/>
            <person name="Vassiliev H."/>
            <person name="Vo A."/>
            <person name="Wangchuk T."/>
            <person name="Wangdi T."/>
            <person name="Weiand M."/>
            <person name="Wilkinson J."/>
            <person name="Wilson A."/>
            <person name="Yadav S."/>
            <person name="Young G."/>
            <person name="Yu Q."/>
            <person name="Zembek L."/>
            <person name="Zhong D."/>
            <person name="Zimmer A."/>
            <person name="Zwirko Z."/>
            <person name="Jaffe D.B."/>
            <person name="Alvarez P."/>
            <person name="Brockman W."/>
            <person name="Butler J."/>
            <person name="Chin C."/>
            <person name="Gnerre S."/>
            <person name="Grabherr M."/>
            <person name="Kleber M."/>
            <person name="Mauceli E."/>
            <person name="MacCallum I."/>
        </authorList>
    </citation>
    <scope>NUCLEOTIDE SEQUENCE [LARGE SCALE GENOMIC DNA]</scope>
    <source>
        <strain evidence="10">Tucson 15287-2541.00</strain>
    </source>
</reference>
<dbReference type="Proteomes" id="UP000001070">
    <property type="component" value="Unassembled WGS sequence"/>
</dbReference>
<protein>
    <submittedName>
        <fullName evidence="9">GH21664</fullName>
    </submittedName>
</protein>
<evidence type="ECO:0000256" key="8">
    <source>
        <dbReference type="SAM" id="SignalP"/>
    </source>
</evidence>
<feature type="signal peptide" evidence="8">
    <location>
        <begin position="1"/>
        <end position="20"/>
    </location>
</feature>
<dbReference type="FunCoup" id="B4J5S4">
    <property type="interactions" value="2"/>
</dbReference>
<keyword evidence="6" id="KW-0391">Immunity</keyword>
<dbReference type="PhylomeDB" id="B4J5S4"/>
<dbReference type="KEGG" id="dgr:6559453"/>
<evidence type="ECO:0000256" key="2">
    <source>
        <dbReference type="ARBA" id="ARBA00005379"/>
    </source>
</evidence>
<gene>
    <name evidence="9" type="primary">Dgri\GH21664</name>
    <name evidence="9" type="ORF">Dgri_GH21664</name>
</gene>